<dbReference type="EMBL" id="CP000473">
    <property type="protein sequence ID" value="ABJ81587.1"/>
    <property type="molecule type" value="Genomic_DNA"/>
</dbReference>
<accession>Q02BH9</accession>
<dbReference type="KEGG" id="sus:Acid_0581"/>
<sequence>MAAPQTGSVLRFENVSVAFDDVMALHDISFTAHEGESRVILGAAGSGKTVLLKAAMGLVKPESGKVLVFDQDISTMTEHALFDIRSKIGMLFQESALFDSLNIEENVAYPLLNQPSIKCPPDQVLPRVKEALEFVELSGTLEKFPSELSGGMRRRAAIARAVVTEPPLQMYDSPTAGLDPITAHTIMALLIKERDVSQATTLMVTHRYQDGNLMANFRYNSEQGALEPARSGKKKVTTTFMVMKEGRLIFEGDQDQLEASKDPYICKFVKQRV</sequence>
<dbReference type="GO" id="GO:0005524">
    <property type="term" value="F:ATP binding"/>
    <property type="evidence" value="ECO:0007669"/>
    <property type="project" value="UniProtKB-KW"/>
</dbReference>
<dbReference type="InterPro" id="IPR003593">
    <property type="entry name" value="AAA+_ATPase"/>
</dbReference>
<dbReference type="Pfam" id="PF00005">
    <property type="entry name" value="ABC_tran"/>
    <property type="match status" value="1"/>
</dbReference>
<dbReference type="InParanoid" id="Q02BH9"/>
<evidence type="ECO:0000256" key="3">
    <source>
        <dbReference type="ARBA" id="ARBA00022840"/>
    </source>
</evidence>
<reference evidence="5" key="1">
    <citation type="submission" date="2006-10" db="EMBL/GenBank/DDBJ databases">
        <title>Complete sequence of Solibacter usitatus Ellin6076.</title>
        <authorList>
            <consortium name="US DOE Joint Genome Institute"/>
            <person name="Copeland A."/>
            <person name="Lucas S."/>
            <person name="Lapidus A."/>
            <person name="Barry K."/>
            <person name="Detter J.C."/>
            <person name="Glavina del Rio T."/>
            <person name="Hammon N."/>
            <person name="Israni S."/>
            <person name="Dalin E."/>
            <person name="Tice H."/>
            <person name="Pitluck S."/>
            <person name="Thompson L.S."/>
            <person name="Brettin T."/>
            <person name="Bruce D."/>
            <person name="Han C."/>
            <person name="Tapia R."/>
            <person name="Gilna P."/>
            <person name="Schmutz J."/>
            <person name="Larimer F."/>
            <person name="Land M."/>
            <person name="Hauser L."/>
            <person name="Kyrpides N."/>
            <person name="Mikhailova N."/>
            <person name="Janssen P.H."/>
            <person name="Kuske C.R."/>
            <person name="Richardson P."/>
        </authorList>
    </citation>
    <scope>NUCLEOTIDE SEQUENCE</scope>
    <source>
        <strain evidence="5">Ellin6076</strain>
    </source>
</reference>
<dbReference type="PANTHER" id="PTHR43023">
    <property type="entry name" value="PROTEIN TRIGALACTOSYLDIACYLGLYCEROL 3, CHLOROPLASTIC"/>
    <property type="match status" value="1"/>
</dbReference>
<dbReference type="SMART" id="SM00382">
    <property type="entry name" value="AAA"/>
    <property type="match status" value="1"/>
</dbReference>
<evidence type="ECO:0000256" key="1">
    <source>
        <dbReference type="ARBA" id="ARBA00022448"/>
    </source>
</evidence>
<dbReference type="GO" id="GO:0016887">
    <property type="term" value="F:ATP hydrolysis activity"/>
    <property type="evidence" value="ECO:0007669"/>
    <property type="project" value="InterPro"/>
</dbReference>
<dbReference type="FunCoup" id="Q02BH9">
    <property type="interactions" value="299"/>
</dbReference>
<dbReference type="PROSITE" id="PS50893">
    <property type="entry name" value="ABC_TRANSPORTER_2"/>
    <property type="match status" value="1"/>
</dbReference>
<dbReference type="STRING" id="234267.Acid_0581"/>
<keyword evidence="2" id="KW-0547">Nucleotide-binding</keyword>
<evidence type="ECO:0000259" key="4">
    <source>
        <dbReference type="PROSITE" id="PS50893"/>
    </source>
</evidence>
<dbReference type="PANTHER" id="PTHR43023:SF6">
    <property type="entry name" value="INTERMEMBRANE PHOSPHOLIPID TRANSPORT SYSTEM ATP-BINDING PROTEIN MLAF"/>
    <property type="match status" value="1"/>
</dbReference>
<dbReference type="InterPro" id="IPR017871">
    <property type="entry name" value="ABC_transporter-like_CS"/>
</dbReference>
<dbReference type="AlphaFoldDB" id="Q02BH9"/>
<gene>
    <name evidence="5" type="ordered locus">Acid_0581</name>
</gene>
<dbReference type="HOGENOM" id="CLU_000604_1_22_0"/>
<dbReference type="OrthoDB" id="9802264at2"/>
<evidence type="ECO:0000313" key="5">
    <source>
        <dbReference type="EMBL" id="ABJ81587.1"/>
    </source>
</evidence>
<keyword evidence="3" id="KW-0067">ATP-binding</keyword>
<dbReference type="eggNOG" id="COG1127">
    <property type="taxonomic scope" value="Bacteria"/>
</dbReference>
<dbReference type="InterPro" id="IPR027417">
    <property type="entry name" value="P-loop_NTPase"/>
</dbReference>
<organism evidence="5">
    <name type="scientific">Solibacter usitatus (strain Ellin6076)</name>
    <dbReference type="NCBI Taxonomy" id="234267"/>
    <lineage>
        <taxon>Bacteria</taxon>
        <taxon>Pseudomonadati</taxon>
        <taxon>Acidobacteriota</taxon>
        <taxon>Terriglobia</taxon>
        <taxon>Bryobacterales</taxon>
        <taxon>Solibacteraceae</taxon>
        <taxon>Candidatus Solibacter</taxon>
    </lineage>
</organism>
<protein>
    <submittedName>
        <fullName evidence="5">ABC transporter related</fullName>
    </submittedName>
</protein>
<feature type="domain" description="ABC transporter" evidence="4">
    <location>
        <begin position="10"/>
        <end position="248"/>
    </location>
</feature>
<dbReference type="InterPro" id="IPR003439">
    <property type="entry name" value="ABC_transporter-like_ATP-bd"/>
</dbReference>
<evidence type="ECO:0000256" key="2">
    <source>
        <dbReference type="ARBA" id="ARBA00022741"/>
    </source>
</evidence>
<dbReference type="PROSITE" id="PS00211">
    <property type="entry name" value="ABC_TRANSPORTER_1"/>
    <property type="match status" value="1"/>
</dbReference>
<name>Q02BH9_SOLUE</name>
<dbReference type="SUPFAM" id="SSF52540">
    <property type="entry name" value="P-loop containing nucleoside triphosphate hydrolases"/>
    <property type="match status" value="1"/>
</dbReference>
<keyword evidence="1" id="KW-0813">Transport</keyword>
<proteinExistence type="predicted"/>
<dbReference type="Gene3D" id="3.40.50.300">
    <property type="entry name" value="P-loop containing nucleotide triphosphate hydrolases"/>
    <property type="match status" value="1"/>
</dbReference>